<dbReference type="RefSeq" id="WP_087458590.1">
    <property type="nucleotide sequence ID" value="NZ_CP021434.1"/>
</dbReference>
<dbReference type="OrthoDB" id="2433584at2"/>
<evidence type="ECO:0000313" key="2">
    <source>
        <dbReference type="Proteomes" id="UP000195437"/>
    </source>
</evidence>
<proteinExistence type="predicted"/>
<name>A0A1Y0ITX0_9BACL</name>
<reference evidence="2" key="1">
    <citation type="submission" date="2017-05" db="EMBL/GenBank/DDBJ databases">
        <authorList>
            <person name="Sung H."/>
        </authorList>
    </citation>
    <scope>NUCLEOTIDE SEQUENCE [LARGE SCALE GENOMIC DNA]</scope>
    <source>
        <strain evidence="2">AR23208</strain>
    </source>
</reference>
<accession>A0A1Y0ITX0</accession>
<evidence type="ECO:0000313" key="1">
    <source>
        <dbReference type="EMBL" id="ARU63246.1"/>
    </source>
</evidence>
<protein>
    <submittedName>
        <fullName evidence="1">Uncharacterized protein</fullName>
    </submittedName>
</protein>
<dbReference type="AlphaFoldDB" id="A0A1Y0ITX0"/>
<keyword evidence="2" id="KW-1185">Reference proteome</keyword>
<gene>
    <name evidence="1" type="ORF">CBW65_21390</name>
</gene>
<dbReference type="Proteomes" id="UP000195437">
    <property type="component" value="Chromosome"/>
</dbReference>
<dbReference type="Pfam" id="PF11079">
    <property type="entry name" value="YqhG"/>
    <property type="match status" value="1"/>
</dbReference>
<dbReference type="EMBL" id="CP021434">
    <property type="protein sequence ID" value="ARU63246.1"/>
    <property type="molecule type" value="Genomic_DNA"/>
</dbReference>
<organism evidence="1 2">
    <name type="scientific">Tumebacillus avium</name>
    <dbReference type="NCBI Taxonomy" id="1903704"/>
    <lineage>
        <taxon>Bacteria</taxon>
        <taxon>Bacillati</taxon>
        <taxon>Bacillota</taxon>
        <taxon>Bacilli</taxon>
        <taxon>Bacillales</taxon>
        <taxon>Alicyclobacillaceae</taxon>
        <taxon>Tumebacillus</taxon>
    </lineage>
</organism>
<dbReference type="InterPro" id="IPR024562">
    <property type="entry name" value="YqhG"/>
</dbReference>
<dbReference type="KEGG" id="tum:CBW65_21390"/>
<sequence>MENKQEIQDFCRRYFEAVGAPILIDQEDFLQVELPREIDKELTDRPYYWMYVEAMGQDVPNSVLSLAFDPDLEIEGVERMEFVTLGSFRLNKIIESTQKRGRITRAYQKVSAKPLAPYLMTTFKLSFIADRRRDEIVSYGVHLGNGSLVRDFYERVETLAFGESPGVGAMVQPAGLSLTEGYRRLKQSLIAEIEGLDHSWAEEADAHLAQELEQLETYYESLGLVNADDAKTEDDKEKKAAMYAAERELRIAELKWRCAPRVQVEPFHFGMLYVAEDALRNTLTGNRLSM</sequence>